<dbReference type="Proteomes" id="UP000078200">
    <property type="component" value="Unassembled WGS sequence"/>
</dbReference>
<keyword evidence="2" id="KW-1185">Reference proteome</keyword>
<dbReference type="AlphaFoldDB" id="A0A1A9VXK5"/>
<sequence length="199" mass="22915">MSFCKLFLFSRVKELVLQPQFFVSDFSSVRLLSGWFSPHFPQRPLKSSPNTFTETLTISLWPYLTFQKCIYILIDNLEQLRTQRQNYNKTEGKQQDSLFLVAIMPSEDDGKAKGHSTCFLLLDSCEVHFPIRNNNTYNNNNKKLKNKENISTKTNFKQCLAICALPDGVCVILNELTALKQPENFNCDPALLHMLLVEP</sequence>
<dbReference type="EnsemblMetazoa" id="GAUT050840-RA">
    <property type="protein sequence ID" value="GAUT050840-PA"/>
    <property type="gene ID" value="GAUT050840"/>
</dbReference>
<evidence type="ECO:0000313" key="1">
    <source>
        <dbReference type="EnsemblMetazoa" id="GAUT050840-PA"/>
    </source>
</evidence>
<proteinExistence type="predicted"/>
<evidence type="ECO:0000313" key="2">
    <source>
        <dbReference type="Proteomes" id="UP000078200"/>
    </source>
</evidence>
<reference evidence="1" key="1">
    <citation type="submission" date="2020-05" db="UniProtKB">
        <authorList>
            <consortium name="EnsemblMetazoa"/>
        </authorList>
    </citation>
    <scope>IDENTIFICATION</scope>
    <source>
        <strain evidence="1">TTRI</strain>
    </source>
</reference>
<accession>A0A1A9VXK5</accession>
<protein>
    <submittedName>
        <fullName evidence="1">Uncharacterized protein</fullName>
    </submittedName>
</protein>
<organism evidence="1 2">
    <name type="scientific">Glossina austeni</name>
    <name type="common">Savannah tsetse fly</name>
    <dbReference type="NCBI Taxonomy" id="7395"/>
    <lineage>
        <taxon>Eukaryota</taxon>
        <taxon>Metazoa</taxon>
        <taxon>Ecdysozoa</taxon>
        <taxon>Arthropoda</taxon>
        <taxon>Hexapoda</taxon>
        <taxon>Insecta</taxon>
        <taxon>Pterygota</taxon>
        <taxon>Neoptera</taxon>
        <taxon>Endopterygota</taxon>
        <taxon>Diptera</taxon>
        <taxon>Brachycera</taxon>
        <taxon>Muscomorpha</taxon>
        <taxon>Hippoboscoidea</taxon>
        <taxon>Glossinidae</taxon>
        <taxon>Glossina</taxon>
    </lineage>
</organism>
<dbReference type="VEuPathDB" id="VectorBase:GAUT050840"/>
<name>A0A1A9VXK5_GLOAU</name>